<keyword evidence="4 10" id="KW-0479">Metal-binding</keyword>
<dbReference type="PIRSF" id="PIRSF009283">
    <property type="entry name" value="HPP_dOase"/>
    <property type="match status" value="1"/>
</dbReference>
<dbReference type="CDD" id="cd08342">
    <property type="entry name" value="HPPD_N_like"/>
    <property type="match status" value="1"/>
</dbReference>
<keyword evidence="8" id="KW-0585">Phenylalanine catabolism</keyword>
<evidence type="ECO:0000313" key="13">
    <source>
        <dbReference type="Proteomes" id="UP001431209"/>
    </source>
</evidence>
<keyword evidence="13" id="KW-1185">Reference proteome</keyword>
<dbReference type="GO" id="GO:0006572">
    <property type="term" value="P:L-tyrosine catabolic process"/>
    <property type="evidence" value="ECO:0007669"/>
    <property type="project" value="UniProtKB-KW"/>
</dbReference>
<dbReference type="CDD" id="cd07250">
    <property type="entry name" value="HPPD_C_like"/>
    <property type="match status" value="1"/>
</dbReference>
<evidence type="ECO:0000256" key="9">
    <source>
        <dbReference type="PIRNR" id="PIRNR009283"/>
    </source>
</evidence>
<comment type="cofactor">
    <cofactor evidence="10">
        <name>Fe cation</name>
        <dbReference type="ChEBI" id="CHEBI:24875"/>
    </cofactor>
    <text evidence="10">Binds 1 Fe cation per subunit.</text>
</comment>
<dbReference type="Pfam" id="PF00903">
    <property type="entry name" value="Glyoxalase"/>
    <property type="match status" value="2"/>
</dbReference>
<comment type="pathway">
    <text evidence="1">Amino-acid degradation; L-phenylalanine degradation; acetoacetate and fumarate from L-phenylalanine: step 3/6.</text>
</comment>
<dbReference type="GO" id="GO:0006559">
    <property type="term" value="P:L-phenylalanine catabolic process"/>
    <property type="evidence" value="ECO:0007669"/>
    <property type="project" value="UniProtKB-KW"/>
</dbReference>
<feature type="binding site" evidence="10">
    <location>
        <position position="177"/>
    </location>
    <ligand>
        <name>Fe cation</name>
        <dbReference type="ChEBI" id="CHEBI:24875"/>
    </ligand>
</feature>
<dbReference type="SUPFAM" id="SSF54593">
    <property type="entry name" value="Glyoxalase/Bleomycin resistance protein/Dihydroxybiphenyl dioxygenase"/>
    <property type="match status" value="1"/>
</dbReference>
<dbReference type="Gene3D" id="3.10.180.10">
    <property type="entry name" value="2,3-Dihydroxybiphenyl 1,2-Dioxygenase, domain 1"/>
    <property type="match status" value="2"/>
</dbReference>
<name>A0AAW2YWQ5_9EUKA</name>
<dbReference type="EMBL" id="JAOPGA020000797">
    <property type="protein sequence ID" value="KAL0481893.1"/>
    <property type="molecule type" value="Genomic_DNA"/>
</dbReference>
<keyword evidence="6" id="KW-0828">Tyrosine catabolism</keyword>
<feature type="binding site" evidence="10">
    <location>
        <position position="357"/>
    </location>
    <ligand>
        <name>Fe cation</name>
        <dbReference type="ChEBI" id="CHEBI:24875"/>
    </ligand>
</feature>
<protein>
    <recommendedName>
        <fullName evidence="3 9">4-hydroxyphenylpyruvate dioxygenase</fullName>
    </recommendedName>
</protein>
<evidence type="ECO:0000256" key="6">
    <source>
        <dbReference type="ARBA" id="ARBA00022878"/>
    </source>
</evidence>
<evidence type="ECO:0000313" key="12">
    <source>
        <dbReference type="EMBL" id="KAL0481893.1"/>
    </source>
</evidence>
<dbReference type="NCBIfam" id="TIGR01263">
    <property type="entry name" value="4HPPD"/>
    <property type="match status" value="1"/>
</dbReference>
<sequence>MDCYVQGVDHVRFFVGNALQSASFYCQKFGFRQSAFRGLQTGDRTRCTHVVTQGNCTFAFTSSLCRKDKDFHDEIIRHGDSVKDIAFTVSDVDKAFSSAIQGGASCIVEPHDEYFSEDDYVRLATVKLPIGNWVHTLIDRSHQRSSLFLPGYREKYYQKRMDAASNLQDTALDYFDHAAFAIEKDSLATVVGLYRSCFNFERFLSMDDDADAGITISSEDTKSSGLTTMTVAPPNNATAFKFVLVEPVNRGNTKSQIQEFLDFHDGPGVAHIALNTSDIIHTVSTAVLRGVDFIDVPSTYYDTWREQENRSEMYKSVEESWEKIQHNAILVDGIVENGYLLQTFTLPLGDRPTFYLEIICRKGNNGFGKRNIKSLFDAIERLQKERGNYNS</sequence>
<dbReference type="InterPro" id="IPR029068">
    <property type="entry name" value="Glyas_Bleomycin-R_OHBP_Dase"/>
</dbReference>
<proteinExistence type="inferred from homology"/>
<evidence type="ECO:0000256" key="7">
    <source>
        <dbReference type="ARBA" id="ARBA00023004"/>
    </source>
</evidence>
<keyword evidence="12" id="KW-0223">Dioxygenase</keyword>
<dbReference type="InterPro" id="IPR041735">
    <property type="entry name" value="4OHPhenylPyrv_dOase_C"/>
</dbReference>
<comment type="similarity">
    <text evidence="2 9">Belongs to the 4HPPD family.</text>
</comment>
<evidence type="ECO:0000256" key="2">
    <source>
        <dbReference type="ARBA" id="ARBA00005877"/>
    </source>
</evidence>
<accession>A0AAW2YWQ5</accession>
<dbReference type="InterPro" id="IPR037523">
    <property type="entry name" value="VOC_core"/>
</dbReference>
<dbReference type="PROSITE" id="PS51819">
    <property type="entry name" value="VOC"/>
    <property type="match status" value="2"/>
</dbReference>
<reference evidence="12 13" key="1">
    <citation type="submission" date="2024-03" db="EMBL/GenBank/DDBJ databases">
        <title>The Acrasis kona genome and developmental transcriptomes reveal deep origins of eukaryotic multicellular pathways.</title>
        <authorList>
            <person name="Sheikh S."/>
            <person name="Fu C.-J."/>
            <person name="Brown M.W."/>
            <person name="Baldauf S.L."/>
        </authorList>
    </citation>
    <scope>NUCLEOTIDE SEQUENCE [LARGE SCALE GENOMIC DNA]</scope>
    <source>
        <strain evidence="12 13">ATCC MYA-3509</strain>
    </source>
</reference>
<evidence type="ECO:0000256" key="4">
    <source>
        <dbReference type="ARBA" id="ARBA00022723"/>
    </source>
</evidence>
<dbReference type="GO" id="GO:0003868">
    <property type="term" value="F:4-hydroxyphenylpyruvate dioxygenase activity"/>
    <property type="evidence" value="ECO:0007669"/>
    <property type="project" value="InterPro"/>
</dbReference>
<dbReference type="GO" id="GO:0046872">
    <property type="term" value="F:metal ion binding"/>
    <property type="evidence" value="ECO:0007669"/>
    <property type="project" value="UniProtKB-KW"/>
</dbReference>
<keyword evidence="12" id="KW-0560">Oxidoreductase</keyword>
<evidence type="ECO:0000256" key="5">
    <source>
        <dbReference type="ARBA" id="ARBA00022737"/>
    </source>
</evidence>
<dbReference type="InterPro" id="IPR005956">
    <property type="entry name" value="4OHPhenylPyrv_dOase"/>
</dbReference>
<dbReference type="InterPro" id="IPR041736">
    <property type="entry name" value="4OHPhenylPyrv_dOase_N"/>
</dbReference>
<dbReference type="AlphaFoldDB" id="A0AAW2YWQ5"/>
<comment type="caution">
    <text evidence="12">The sequence shown here is derived from an EMBL/GenBank/DDBJ whole genome shotgun (WGS) entry which is preliminary data.</text>
</comment>
<evidence type="ECO:0000256" key="1">
    <source>
        <dbReference type="ARBA" id="ARBA00005162"/>
    </source>
</evidence>
<gene>
    <name evidence="12" type="ORF">AKO1_011342</name>
</gene>
<keyword evidence="5" id="KW-0677">Repeat</keyword>
<dbReference type="PANTHER" id="PTHR11959">
    <property type="entry name" value="4-HYDROXYPHENYLPYRUVATE DIOXYGENASE"/>
    <property type="match status" value="1"/>
</dbReference>
<feature type="binding site" evidence="10">
    <location>
        <position position="271"/>
    </location>
    <ligand>
        <name>Fe cation</name>
        <dbReference type="ChEBI" id="CHEBI:24875"/>
    </ligand>
</feature>
<feature type="domain" description="VOC" evidence="11">
    <location>
        <begin position="7"/>
        <end position="140"/>
    </location>
</feature>
<dbReference type="InterPro" id="IPR004360">
    <property type="entry name" value="Glyas_Fos-R_dOase_dom"/>
</dbReference>
<organism evidence="12 13">
    <name type="scientific">Acrasis kona</name>
    <dbReference type="NCBI Taxonomy" id="1008807"/>
    <lineage>
        <taxon>Eukaryota</taxon>
        <taxon>Discoba</taxon>
        <taxon>Heterolobosea</taxon>
        <taxon>Tetramitia</taxon>
        <taxon>Eutetramitia</taxon>
        <taxon>Acrasidae</taxon>
        <taxon>Acrasis</taxon>
    </lineage>
</organism>
<keyword evidence="7 10" id="KW-0408">Iron</keyword>
<feature type="domain" description="VOC" evidence="11">
    <location>
        <begin position="174"/>
        <end position="346"/>
    </location>
</feature>
<evidence type="ECO:0000256" key="8">
    <source>
        <dbReference type="ARBA" id="ARBA00023232"/>
    </source>
</evidence>
<dbReference type="Proteomes" id="UP001431209">
    <property type="component" value="Unassembled WGS sequence"/>
</dbReference>
<dbReference type="PANTHER" id="PTHR11959:SF1">
    <property type="entry name" value="4-HYDROXYPHENYLPYRUVATE DIOXYGENASE"/>
    <property type="match status" value="1"/>
</dbReference>
<evidence type="ECO:0000256" key="3">
    <source>
        <dbReference type="ARBA" id="ARBA00013222"/>
    </source>
</evidence>
<evidence type="ECO:0000259" key="11">
    <source>
        <dbReference type="PROSITE" id="PS51819"/>
    </source>
</evidence>
<evidence type="ECO:0000256" key="10">
    <source>
        <dbReference type="PIRSR" id="PIRSR009283-1"/>
    </source>
</evidence>